<sequence>MKKYFFYKYRFLKKNENIFEKKYDLQRKFLEKQEKELLNLKNCLLQKDEKIQELKYWRKEYEQICQKLQEQVEINNIQETELRESINHIQEIKFDKKAHKNLLFESEQRTINKFENIIKEKLVNNDSKIEEKNQQNLNNFFIPFKEQLESFRREINDKLGQDSCERNILKYEINQLQQLNSQITKETINLTKALKGDIKTQGNWGETVLSRVLECSGLREGYEYEKQVTIHLKDKNRIQPDIIVRLPQGRDVVIDAKTTLIAYEKYFNTDDKLIREKALQEHIKSIRNHIRLLSSKNYQKSPGLRSLDYVLMFISIEPAFLLAINHQPDLLNEALQQNVMLVSPTTLLVALKTINNLWKSEYQNRNSQLIAKRASRLYDKIRLFVDDIINIGQNIDKAQKSYENALKKLIQGRGNLISQTENFKKLGVEIKSSINQKILNQTEFWKEDNLK</sequence>
<evidence type="ECO:0000256" key="6">
    <source>
        <dbReference type="SAM" id="Coils"/>
    </source>
</evidence>
<dbReference type="Pfam" id="PF02646">
    <property type="entry name" value="RmuC"/>
    <property type="match status" value="1"/>
</dbReference>
<comment type="function">
    <text evidence="1">Involved in DNA recombination.</text>
</comment>
<keyword evidence="8" id="KW-1185">Reference proteome</keyword>
<evidence type="ECO:0000256" key="5">
    <source>
        <dbReference type="ARBA" id="ARBA00023172"/>
    </source>
</evidence>
<name>A0A090AIP0_9ENTR</name>
<organism evidence="7 8">
    <name type="scientific">Candidatus Tachikawaea gelatinosa</name>
    <dbReference type="NCBI Taxonomy" id="1410383"/>
    <lineage>
        <taxon>Bacteria</taxon>
        <taxon>Pseudomonadati</taxon>
        <taxon>Pseudomonadota</taxon>
        <taxon>Gammaproteobacteria</taxon>
        <taxon>Enterobacterales</taxon>
        <taxon>Enterobacteriaceae</taxon>
        <taxon>Candidatus Tachikawaea</taxon>
    </lineage>
</organism>
<dbReference type="InterPro" id="IPR003798">
    <property type="entry name" value="DNA_recombination_RmuC"/>
</dbReference>
<dbReference type="EMBL" id="AP014521">
    <property type="protein sequence ID" value="BAP58283.1"/>
    <property type="molecule type" value="Genomic_DNA"/>
</dbReference>
<evidence type="ECO:0000256" key="4">
    <source>
        <dbReference type="ARBA" id="ARBA00023054"/>
    </source>
</evidence>
<evidence type="ECO:0000256" key="2">
    <source>
        <dbReference type="ARBA" id="ARBA00009840"/>
    </source>
</evidence>
<comment type="similarity">
    <text evidence="2">Belongs to the RmuC family.</text>
</comment>
<dbReference type="PANTHER" id="PTHR30563:SF0">
    <property type="entry name" value="DNA RECOMBINATION PROTEIN RMUC"/>
    <property type="match status" value="1"/>
</dbReference>
<dbReference type="Proteomes" id="UP000031627">
    <property type="component" value="Chromosome"/>
</dbReference>
<proteinExistence type="inferred from homology"/>
<keyword evidence="4 6" id="KW-0175">Coiled coil</keyword>
<evidence type="ECO:0000256" key="3">
    <source>
        <dbReference type="ARBA" id="ARBA00015065"/>
    </source>
</evidence>
<evidence type="ECO:0000256" key="1">
    <source>
        <dbReference type="ARBA" id="ARBA00003416"/>
    </source>
</evidence>
<evidence type="ECO:0000313" key="8">
    <source>
        <dbReference type="Proteomes" id="UP000031627"/>
    </source>
</evidence>
<keyword evidence="5" id="KW-0233">DNA recombination</keyword>
<dbReference type="OrthoDB" id="9765111at2"/>
<gene>
    <name evidence="7" type="primary">rmuC</name>
    <name evidence="7" type="ORF">TGUWTKB_0200</name>
</gene>
<dbReference type="GO" id="GO:0006310">
    <property type="term" value="P:DNA recombination"/>
    <property type="evidence" value="ECO:0007669"/>
    <property type="project" value="UniProtKB-KW"/>
</dbReference>
<reference evidence="8" key="1">
    <citation type="submission" date="2013-11" db="EMBL/GenBank/DDBJ databases">
        <title>Symbiont-containing voluminous jelly as an extraordinary maternal gift for overwintering insect nymphs.</title>
        <authorList>
            <person name="Kaiwa N."/>
            <person name="Hosokawa T."/>
            <person name="Nikoh N."/>
            <person name="Meng X.Y."/>
            <person name="Tanahashi M."/>
            <person name="Moriyama M."/>
            <person name="Maeda T."/>
            <person name="Yamaguchi K."/>
            <person name="Shigenobu S."/>
            <person name="Ito M."/>
            <person name="Fukatsu T."/>
        </authorList>
    </citation>
    <scope>NUCLEOTIDE SEQUENCE [LARGE SCALE GENOMIC DNA]</scope>
    <source>
        <strain evidence="8">UwTKB</strain>
    </source>
</reference>
<dbReference type="KEGG" id="sbw:TGUWTKB_0200"/>
<reference evidence="7 8" key="2">
    <citation type="journal article" date="2014" name="Curr. Biol.">
        <title>Symbiont-Supplemented Maternal Investment Underpinning Host's Ecological Adaptation.</title>
        <authorList>
            <person name="Kaiwa N."/>
            <person name="Hosokawa T."/>
            <person name="Nikoh N."/>
            <person name="Tanahashi M."/>
            <person name="Moriyama M."/>
            <person name="Meng X.Y."/>
            <person name="Maeda T."/>
            <person name="Yamaguchi K."/>
            <person name="Shigenobu S."/>
            <person name="Ito M."/>
            <person name="Fukatsu T."/>
        </authorList>
    </citation>
    <scope>NUCLEOTIDE SEQUENCE [LARGE SCALE GENOMIC DNA]</scope>
    <source>
        <strain evidence="7 8">UwTKB</strain>
    </source>
</reference>
<evidence type="ECO:0000313" key="7">
    <source>
        <dbReference type="EMBL" id="BAP58283.1"/>
    </source>
</evidence>
<feature type="coiled-coil region" evidence="6">
    <location>
        <begin position="30"/>
        <end position="78"/>
    </location>
</feature>
<dbReference type="AlphaFoldDB" id="A0A090AIP0"/>
<dbReference type="STRING" id="1410383.TGUWTKB_0200"/>
<dbReference type="HOGENOM" id="CLU_024057_0_1_6"/>
<dbReference type="PANTHER" id="PTHR30563">
    <property type="entry name" value="DNA RECOMBINATION PROTEIN RMUC"/>
    <property type="match status" value="1"/>
</dbReference>
<protein>
    <recommendedName>
        <fullName evidence="3">DNA recombination protein RmuC</fullName>
    </recommendedName>
</protein>
<accession>A0A090AIP0</accession>